<dbReference type="EMBL" id="GBRH01236395">
    <property type="protein sequence ID" value="JAD61500.1"/>
    <property type="molecule type" value="Transcribed_RNA"/>
</dbReference>
<reference evidence="1" key="2">
    <citation type="journal article" date="2015" name="Data Brief">
        <title>Shoot transcriptome of the giant reed, Arundo donax.</title>
        <authorList>
            <person name="Barrero R.A."/>
            <person name="Guerrero F.D."/>
            <person name="Moolhuijzen P."/>
            <person name="Goolsby J.A."/>
            <person name="Tidwell J."/>
            <person name="Bellgard S.E."/>
            <person name="Bellgard M.I."/>
        </authorList>
    </citation>
    <scope>NUCLEOTIDE SEQUENCE</scope>
    <source>
        <tissue evidence="1">Shoot tissue taken approximately 20 cm above the soil surface</tissue>
    </source>
</reference>
<protein>
    <submittedName>
        <fullName evidence="1">Uncharacterized protein</fullName>
    </submittedName>
</protein>
<sequence>MGQRRCDPSYKAAKKKAEEKLIRDHFLPLPLPYNRKRLNAETSAMPTMLTLAAMAQATPPPACAQNRL</sequence>
<organism evidence="1">
    <name type="scientific">Arundo donax</name>
    <name type="common">Giant reed</name>
    <name type="synonym">Donax arundinaceus</name>
    <dbReference type="NCBI Taxonomy" id="35708"/>
    <lineage>
        <taxon>Eukaryota</taxon>
        <taxon>Viridiplantae</taxon>
        <taxon>Streptophyta</taxon>
        <taxon>Embryophyta</taxon>
        <taxon>Tracheophyta</taxon>
        <taxon>Spermatophyta</taxon>
        <taxon>Magnoliopsida</taxon>
        <taxon>Liliopsida</taxon>
        <taxon>Poales</taxon>
        <taxon>Poaceae</taxon>
        <taxon>PACMAD clade</taxon>
        <taxon>Arundinoideae</taxon>
        <taxon>Arundineae</taxon>
        <taxon>Arundo</taxon>
    </lineage>
</organism>
<proteinExistence type="predicted"/>
<dbReference type="AlphaFoldDB" id="A0A0A9BJU9"/>
<reference evidence="1" key="1">
    <citation type="submission" date="2014-09" db="EMBL/GenBank/DDBJ databases">
        <authorList>
            <person name="Magalhaes I.L.F."/>
            <person name="Oliveira U."/>
            <person name="Santos F.R."/>
            <person name="Vidigal T.H.D.A."/>
            <person name="Brescovit A.D."/>
            <person name="Santos A.J."/>
        </authorList>
    </citation>
    <scope>NUCLEOTIDE SEQUENCE</scope>
    <source>
        <tissue evidence="1">Shoot tissue taken approximately 20 cm above the soil surface</tissue>
    </source>
</reference>
<evidence type="ECO:0000313" key="1">
    <source>
        <dbReference type="EMBL" id="JAD61500.1"/>
    </source>
</evidence>
<accession>A0A0A9BJU9</accession>
<name>A0A0A9BJU9_ARUDO</name>